<name>A0A9D1YMJ4_9FIRM</name>
<evidence type="ECO:0000256" key="2">
    <source>
        <dbReference type="ARBA" id="ARBA00022448"/>
    </source>
</evidence>
<keyword evidence="4" id="KW-0808">Transferase</keyword>
<sequence>MGLFDFMKKKGIVIASPAEGECVPLSQVNDPTFSGEVLGKGVAIIPEKGMFYAPADGEIGTIFPTGHAVALTTEEGVEVLIHIGLDTVKLEGKHFRILAQTGQKVKKGDALIEADLEAIRKDGYDCITPVIICNTTDYAGVTGKTGIHVKPGDACMEIEK</sequence>
<dbReference type="EMBL" id="DXDD01000022">
    <property type="protein sequence ID" value="HIY59416.1"/>
    <property type="molecule type" value="Genomic_DNA"/>
</dbReference>
<dbReference type="AlphaFoldDB" id="A0A9D1YMJ4"/>
<comment type="subcellular location">
    <subcellularLocation>
        <location evidence="1">Cytoplasm</location>
    </subcellularLocation>
</comment>
<dbReference type="PANTHER" id="PTHR45008:SF1">
    <property type="entry name" value="PTS SYSTEM GLUCOSE-SPECIFIC EIIA COMPONENT"/>
    <property type="match status" value="1"/>
</dbReference>
<accession>A0A9D1YMJ4</accession>
<dbReference type="InterPro" id="IPR001127">
    <property type="entry name" value="PTS_EIIA_1_perm"/>
</dbReference>
<evidence type="ECO:0000256" key="3">
    <source>
        <dbReference type="ARBA" id="ARBA00022597"/>
    </source>
</evidence>
<keyword evidence="5" id="KW-0598">Phosphotransferase system</keyword>
<dbReference type="GO" id="GO:0016301">
    <property type="term" value="F:kinase activity"/>
    <property type="evidence" value="ECO:0007669"/>
    <property type="project" value="UniProtKB-KW"/>
</dbReference>
<comment type="caution">
    <text evidence="8">The sequence shown here is derived from an EMBL/GenBank/DDBJ whole genome shotgun (WGS) entry which is preliminary data.</text>
</comment>
<evidence type="ECO:0000259" key="7">
    <source>
        <dbReference type="PROSITE" id="PS51093"/>
    </source>
</evidence>
<dbReference type="GO" id="GO:0009401">
    <property type="term" value="P:phosphoenolpyruvate-dependent sugar phosphotransferase system"/>
    <property type="evidence" value="ECO:0007669"/>
    <property type="project" value="UniProtKB-KW"/>
</dbReference>
<dbReference type="SUPFAM" id="SSF51261">
    <property type="entry name" value="Duplicated hybrid motif"/>
    <property type="match status" value="1"/>
</dbReference>
<dbReference type="PROSITE" id="PS51093">
    <property type="entry name" value="PTS_EIIA_TYPE_1"/>
    <property type="match status" value="1"/>
</dbReference>
<keyword evidence="2" id="KW-0813">Transport</keyword>
<keyword evidence="6" id="KW-0418">Kinase</keyword>
<dbReference type="PANTHER" id="PTHR45008">
    <property type="entry name" value="PTS SYSTEM GLUCOSE-SPECIFIC EIIA COMPONENT"/>
    <property type="match status" value="1"/>
</dbReference>
<dbReference type="PROSITE" id="PS00371">
    <property type="entry name" value="PTS_EIIA_TYPE_1_HIS"/>
    <property type="match status" value="1"/>
</dbReference>
<reference evidence="8" key="1">
    <citation type="journal article" date="2021" name="PeerJ">
        <title>Extensive microbial diversity within the chicken gut microbiome revealed by metagenomics and culture.</title>
        <authorList>
            <person name="Gilroy R."/>
            <person name="Ravi A."/>
            <person name="Getino M."/>
            <person name="Pursley I."/>
            <person name="Horton D.L."/>
            <person name="Alikhan N.F."/>
            <person name="Baker D."/>
            <person name="Gharbi K."/>
            <person name="Hall N."/>
            <person name="Watson M."/>
            <person name="Adriaenssens E.M."/>
            <person name="Foster-Nyarko E."/>
            <person name="Jarju S."/>
            <person name="Secka A."/>
            <person name="Antonio M."/>
            <person name="Oren A."/>
            <person name="Chaudhuri R.R."/>
            <person name="La Ragione R."/>
            <person name="Hildebrand F."/>
            <person name="Pallen M.J."/>
        </authorList>
    </citation>
    <scope>NUCLEOTIDE SEQUENCE</scope>
    <source>
        <strain evidence="8">ChiSxjej3B15-24422</strain>
    </source>
</reference>
<reference evidence="8" key="2">
    <citation type="submission" date="2021-04" db="EMBL/GenBank/DDBJ databases">
        <authorList>
            <person name="Gilroy R."/>
        </authorList>
    </citation>
    <scope>NUCLEOTIDE SEQUENCE</scope>
    <source>
        <strain evidence="8">ChiSxjej3B15-24422</strain>
    </source>
</reference>
<dbReference type="FunFam" id="2.70.70.10:FF:000001">
    <property type="entry name" value="PTS system glucose-specific IIA component"/>
    <property type="match status" value="1"/>
</dbReference>
<dbReference type="Gene3D" id="2.70.70.10">
    <property type="entry name" value="Glucose Permease (Domain IIA)"/>
    <property type="match status" value="1"/>
</dbReference>
<dbReference type="NCBIfam" id="TIGR00830">
    <property type="entry name" value="PTBA"/>
    <property type="match status" value="1"/>
</dbReference>
<dbReference type="Proteomes" id="UP000824007">
    <property type="component" value="Unassembled WGS sequence"/>
</dbReference>
<dbReference type="GO" id="GO:0005737">
    <property type="term" value="C:cytoplasm"/>
    <property type="evidence" value="ECO:0007669"/>
    <property type="project" value="UniProtKB-SubCell"/>
</dbReference>
<evidence type="ECO:0000313" key="9">
    <source>
        <dbReference type="Proteomes" id="UP000824007"/>
    </source>
</evidence>
<evidence type="ECO:0000256" key="5">
    <source>
        <dbReference type="ARBA" id="ARBA00022683"/>
    </source>
</evidence>
<organism evidence="8 9">
    <name type="scientific">Candidatus Eisenbergiella pullistercoris</name>
    <dbReference type="NCBI Taxonomy" id="2838555"/>
    <lineage>
        <taxon>Bacteria</taxon>
        <taxon>Bacillati</taxon>
        <taxon>Bacillota</taxon>
        <taxon>Clostridia</taxon>
        <taxon>Lachnospirales</taxon>
        <taxon>Lachnospiraceae</taxon>
        <taxon>Eisenbergiella</taxon>
    </lineage>
</organism>
<dbReference type="Pfam" id="PF00358">
    <property type="entry name" value="PTS_EIIA_1"/>
    <property type="match status" value="1"/>
</dbReference>
<evidence type="ECO:0000256" key="6">
    <source>
        <dbReference type="ARBA" id="ARBA00022777"/>
    </source>
</evidence>
<protein>
    <submittedName>
        <fullName evidence="8">PTS glucose transporter subunit IIA</fullName>
    </submittedName>
</protein>
<evidence type="ECO:0000313" key="8">
    <source>
        <dbReference type="EMBL" id="HIY59416.1"/>
    </source>
</evidence>
<dbReference type="InterPro" id="IPR050890">
    <property type="entry name" value="PTS_EIIA_component"/>
</dbReference>
<dbReference type="InterPro" id="IPR011055">
    <property type="entry name" value="Dup_hybrid_motif"/>
</dbReference>
<evidence type="ECO:0000256" key="1">
    <source>
        <dbReference type="ARBA" id="ARBA00004496"/>
    </source>
</evidence>
<feature type="domain" description="PTS EIIA type-1" evidence="7">
    <location>
        <begin position="30"/>
        <end position="134"/>
    </location>
</feature>
<proteinExistence type="predicted"/>
<gene>
    <name evidence="8" type="ORF">H9831_01835</name>
</gene>
<keyword evidence="3 8" id="KW-0762">Sugar transport</keyword>
<evidence type="ECO:0000256" key="4">
    <source>
        <dbReference type="ARBA" id="ARBA00022679"/>
    </source>
</evidence>